<gene>
    <name evidence="1" type="ORF">TSPGSL018_24843</name>
</gene>
<feature type="non-terminal residue" evidence="1">
    <location>
        <position position="1"/>
    </location>
</feature>
<evidence type="ECO:0000313" key="1">
    <source>
        <dbReference type="EMBL" id="JAC74841.1"/>
    </source>
</evidence>
<organism evidence="1">
    <name type="scientific">Tetraselmis sp. GSL018</name>
    <dbReference type="NCBI Taxonomy" id="582737"/>
    <lineage>
        <taxon>Eukaryota</taxon>
        <taxon>Viridiplantae</taxon>
        <taxon>Chlorophyta</taxon>
        <taxon>core chlorophytes</taxon>
        <taxon>Chlorodendrophyceae</taxon>
        <taxon>Chlorodendrales</taxon>
        <taxon>Chlorodendraceae</taxon>
        <taxon>Tetraselmis</taxon>
    </lineage>
</organism>
<name>A0A061RW88_9CHLO</name>
<sequence length="73" mass="8347">GWSFSRQINNSEAIRGKWNLIVSFLKNIMESAWICPLSIVPSARKCDMCSKLLDLTPKSLQEFCGENQKSIFH</sequence>
<protein>
    <submittedName>
        <fullName evidence="1">Uncharacterized protein</fullName>
    </submittedName>
</protein>
<proteinExistence type="predicted"/>
<accession>A0A061RW88</accession>
<reference evidence="1" key="1">
    <citation type="submission" date="2014-05" db="EMBL/GenBank/DDBJ databases">
        <title>The transcriptome of the halophilic microalga Tetraselmis sp. GSL018 isolated from the Great Salt Lake, Utah.</title>
        <authorList>
            <person name="Jinkerson R.E."/>
            <person name="D'Adamo S."/>
            <person name="Posewitz M.C."/>
        </authorList>
    </citation>
    <scope>NUCLEOTIDE SEQUENCE</scope>
    <source>
        <strain evidence="1">GSL018</strain>
    </source>
</reference>
<dbReference type="AlphaFoldDB" id="A0A061RW88"/>
<feature type="non-terminal residue" evidence="1">
    <location>
        <position position="73"/>
    </location>
</feature>
<dbReference type="EMBL" id="GBEZ01010887">
    <property type="protein sequence ID" value="JAC74841.1"/>
    <property type="molecule type" value="Transcribed_RNA"/>
</dbReference>